<dbReference type="Proteomes" id="UP000235145">
    <property type="component" value="Unassembled WGS sequence"/>
</dbReference>
<protein>
    <recommendedName>
        <fullName evidence="1">Reverse transcriptase domain-containing protein</fullName>
    </recommendedName>
</protein>
<evidence type="ECO:0000313" key="3">
    <source>
        <dbReference type="Proteomes" id="UP000235145"/>
    </source>
</evidence>
<dbReference type="InterPro" id="IPR000477">
    <property type="entry name" value="RT_dom"/>
</dbReference>
<reference evidence="2 3" key="1">
    <citation type="journal article" date="2017" name="Nat. Commun.">
        <title>Genome assembly with in vitro proximity ligation data and whole-genome triplication in lettuce.</title>
        <authorList>
            <person name="Reyes-Chin-Wo S."/>
            <person name="Wang Z."/>
            <person name="Yang X."/>
            <person name="Kozik A."/>
            <person name="Arikit S."/>
            <person name="Song C."/>
            <person name="Xia L."/>
            <person name="Froenicke L."/>
            <person name="Lavelle D.O."/>
            <person name="Truco M.J."/>
            <person name="Xia R."/>
            <person name="Zhu S."/>
            <person name="Xu C."/>
            <person name="Xu H."/>
            <person name="Xu X."/>
            <person name="Cox K."/>
            <person name="Korf I."/>
            <person name="Meyers B.C."/>
            <person name="Michelmore R.W."/>
        </authorList>
    </citation>
    <scope>NUCLEOTIDE SEQUENCE [LARGE SCALE GENOMIC DNA]</scope>
    <source>
        <strain evidence="3">cv. Salinas</strain>
        <tissue evidence="2">Seedlings</tissue>
    </source>
</reference>
<dbReference type="PANTHER" id="PTHR33116">
    <property type="entry name" value="REVERSE TRANSCRIPTASE ZINC-BINDING DOMAIN-CONTAINING PROTEIN-RELATED-RELATED"/>
    <property type="match status" value="1"/>
</dbReference>
<feature type="domain" description="Reverse transcriptase" evidence="1">
    <location>
        <begin position="208"/>
        <end position="321"/>
    </location>
</feature>
<evidence type="ECO:0000259" key="1">
    <source>
        <dbReference type="Pfam" id="PF00078"/>
    </source>
</evidence>
<evidence type="ECO:0000313" key="2">
    <source>
        <dbReference type="EMBL" id="KAJ0191598.1"/>
    </source>
</evidence>
<organism evidence="2 3">
    <name type="scientific">Lactuca sativa</name>
    <name type="common">Garden lettuce</name>
    <dbReference type="NCBI Taxonomy" id="4236"/>
    <lineage>
        <taxon>Eukaryota</taxon>
        <taxon>Viridiplantae</taxon>
        <taxon>Streptophyta</taxon>
        <taxon>Embryophyta</taxon>
        <taxon>Tracheophyta</taxon>
        <taxon>Spermatophyta</taxon>
        <taxon>Magnoliopsida</taxon>
        <taxon>eudicotyledons</taxon>
        <taxon>Gunneridae</taxon>
        <taxon>Pentapetalae</taxon>
        <taxon>asterids</taxon>
        <taxon>campanulids</taxon>
        <taxon>Asterales</taxon>
        <taxon>Asteraceae</taxon>
        <taxon>Cichorioideae</taxon>
        <taxon>Cichorieae</taxon>
        <taxon>Lactucinae</taxon>
        <taxon>Lactuca</taxon>
    </lineage>
</organism>
<gene>
    <name evidence="2" type="ORF">LSAT_V11C800421270</name>
</gene>
<name>A0A9R1URC2_LACSA</name>
<proteinExistence type="predicted"/>
<dbReference type="PANTHER" id="PTHR33116:SF81">
    <property type="entry name" value="RNA-DIRECTED DNA POLYMERASE"/>
    <property type="match status" value="1"/>
</dbReference>
<comment type="caution">
    <text evidence="2">The sequence shown here is derived from an EMBL/GenBank/DDBJ whole genome shotgun (WGS) entry which is preliminary data.</text>
</comment>
<sequence length="384" mass="43246">MGRSFGWTCFHLDQRQAWIEAGACSGPNKCIVFKNKMKMLKQCIKEWSFLHNFEKNSKKKELIIDIAETEKSLEDGTASSDTKQMRWGLLKILTYIEKQKRTEANLKAKVKWGIEADENSKFLHGLINRKRRQLSIKGVRYEGVWVTSPTSVTFSLIFLLRNLKVSWDFLEIVMEFAGFGPKRIGWIRGCLSSAKSISATSAKIALLVAHTVCSKAFILVNGSPTSEFCLERGLRQGDPFSPLLFILVMKVLHVAIKDVMVAGSFYGAMIGPLQISHLLYADDALFLGDWSRANFIGAVRFLQCFYSVSCPKINLQKSSLYGVGVNMEEVCNMALVTACKPKAFPFTYLCLPVGASMARLKNWDPVIEKFMNRLSKWKASTLST</sequence>
<dbReference type="Pfam" id="PF00078">
    <property type="entry name" value="RVT_1"/>
    <property type="match status" value="1"/>
</dbReference>
<dbReference type="AlphaFoldDB" id="A0A9R1URC2"/>
<dbReference type="EMBL" id="NBSK02000008">
    <property type="protein sequence ID" value="KAJ0191598.1"/>
    <property type="molecule type" value="Genomic_DNA"/>
</dbReference>
<accession>A0A9R1URC2</accession>
<keyword evidence="3" id="KW-1185">Reference proteome</keyword>